<keyword evidence="3" id="KW-1185">Reference proteome</keyword>
<comment type="caution">
    <text evidence="2">The sequence shown here is derived from an EMBL/GenBank/DDBJ whole genome shotgun (WGS) entry which is preliminary data.</text>
</comment>
<protein>
    <submittedName>
        <fullName evidence="2">Uncharacterized protein</fullName>
    </submittedName>
</protein>
<proteinExistence type="predicted"/>
<evidence type="ECO:0000256" key="1">
    <source>
        <dbReference type="SAM" id="MobiDB-lite"/>
    </source>
</evidence>
<evidence type="ECO:0000313" key="2">
    <source>
        <dbReference type="EMBL" id="MPC30328.1"/>
    </source>
</evidence>
<dbReference type="AlphaFoldDB" id="A0A5B7E9G4"/>
<sequence length="69" mass="7615">MKCTGVRRGVRREADVVCKKKKAGKGRMLLVGGKGDGKQKEEEEEKERMQEKDTVYTGRGCGAVGVSRE</sequence>
<feature type="compositionally biased region" description="Basic and acidic residues" evidence="1">
    <location>
        <begin position="35"/>
        <end position="54"/>
    </location>
</feature>
<dbReference type="Proteomes" id="UP000324222">
    <property type="component" value="Unassembled WGS sequence"/>
</dbReference>
<evidence type="ECO:0000313" key="3">
    <source>
        <dbReference type="Proteomes" id="UP000324222"/>
    </source>
</evidence>
<name>A0A5B7E9G4_PORTR</name>
<reference evidence="2 3" key="1">
    <citation type="submission" date="2019-05" db="EMBL/GenBank/DDBJ databases">
        <title>Another draft genome of Portunus trituberculatus and its Hox gene families provides insights of decapod evolution.</title>
        <authorList>
            <person name="Jeong J.-H."/>
            <person name="Song I."/>
            <person name="Kim S."/>
            <person name="Choi T."/>
            <person name="Kim D."/>
            <person name="Ryu S."/>
            <person name="Kim W."/>
        </authorList>
    </citation>
    <scope>NUCLEOTIDE SEQUENCE [LARGE SCALE GENOMIC DNA]</scope>
    <source>
        <tissue evidence="2">Muscle</tissue>
    </source>
</reference>
<feature type="region of interest" description="Disordered" evidence="1">
    <location>
        <begin position="29"/>
        <end position="69"/>
    </location>
</feature>
<organism evidence="2 3">
    <name type="scientific">Portunus trituberculatus</name>
    <name type="common">Swimming crab</name>
    <name type="synonym">Neptunus trituberculatus</name>
    <dbReference type="NCBI Taxonomy" id="210409"/>
    <lineage>
        <taxon>Eukaryota</taxon>
        <taxon>Metazoa</taxon>
        <taxon>Ecdysozoa</taxon>
        <taxon>Arthropoda</taxon>
        <taxon>Crustacea</taxon>
        <taxon>Multicrustacea</taxon>
        <taxon>Malacostraca</taxon>
        <taxon>Eumalacostraca</taxon>
        <taxon>Eucarida</taxon>
        <taxon>Decapoda</taxon>
        <taxon>Pleocyemata</taxon>
        <taxon>Brachyura</taxon>
        <taxon>Eubrachyura</taxon>
        <taxon>Portunoidea</taxon>
        <taxon>Portunidae</taxon>
        <taxon>Portuninae</taxon>
        <taxon>Portunus</taxon>
    </lineage>
</organism>
<gene>
    <name evidence="2" type="ORF">E2C01_023589</name>
</gene>
<accession>A0A5B7E9G4</accession>
<dbReference type="EMBL" id="VSRR010002232">
    <property type="protein sequence ID" value="MPC30328.1"/>
    <property type="molecule type" value="Genomic_DNA"/>
</dbReference>